<gene>
    <name evidence="4" type="ORF">FOZ63_015095</name>
</gene>
<dbReference type="InterPro" id="IPR038718">
    <property type="entry name" value="SNF2-like_sf"/>
</dbReference>
<dbReference type="InterPro" id="IPR014001">
    <property type="entry name" value="Helicase_ATP-bd"/>
</dbReference>
<dbReference type="GO" id="GO:0016787">
    <property type="term" value="F:hydrolase activity"/>
    <property type="evidence" value="ECO:0007669"/>
    <property type="project" value="UniProtKB-KW"/>
</dbReference>
<evidence type="ECO:0000313" key="5">
    <source>
        <dbReference type="Proteomes" id="UP000553632"/>
    </source>
</evidence>
<evidence type="ECO:0000259" key="3">
    <source>
        <dbReference type="PROSITE" id="PS51192"/>
    </source>
</evidence>
<dbReference type="PROSITE" id="PS51192">
    <property type="entry name" value="HELICASE_ATP_BIND_1"/>
    <property type="match status" value="1"/>
</dbReference>
<dbReference type="EMBL" id="JABANO010008467">
    <property type="protein sequence ID" value="KAF4748489.1"/>
    <property type="molecule type" value="Genomic_DNA"/>
</dbReference>
<comment type="caution">
    <text evidence="4">The sequence shown here is derived from an EMBL/GenBank/DDBJ whole genome shotgun (WGS) entry which is preliminary data.</text>
</comment>
<dbReference type="AlphaFoldDB" id="A0A7J6TSY8"/>
<feature type="region of interest" description="Disordered" evidence="2">
    <location>
        <begin position="131"/>
        <end position="162"/>
    </location>
</feature>
<dbReference type="SMART" id="SM00487">
    <property type="entry name" value="DEXDc"/>
    <property type="match status" value="1"/>
</dbReference>
<dbReference type="InterPro" id="IPR000330">
    <property type="entry name" value="SNF2_N"/>
</dbReference>
<dbReference type="PROSITE" id="PS00690">
    <property type="entry name" value="DEAH_ATP_HELICASE"/>
    <property type="match status" value="1"/>
</dbReference>
<dbReference type="PANTHER" id="PTHR10799">
    <property type="entry name" value="SNF2/RAD54 HELICASE FAMILY"/>
    <property type="match status" value="1"/>
</dbReference>
<feature type="compositionally biased region" description="Basic and acidic residues" evidence="2">
    <location>
        <begin position="151"/>
        <end position="160"/>
    </location>
</feature>
<keyword evidence="5" id="KW-1185">Reference proteome</keyword>
<feature type="compositionally biased region" description="Low complexity" evidence="2">
    <location>
        <begin position="53"/>
        <end position="62"/>
    </location>
</feature>
<proteinExistence type="predicted"/>
<dbReference type="InterPro" id="IPR027417">
    <property type="entry name" value="P-loop_NTPase"/>
</dbReference>
<organism evidence="4 5">
    <name type="scientific">Perkinsus olseni</name>
    <name type="common">Perkinsus atlanticus</name>
    <dbReference type="NCBI Taxonomy" id="32597"/>
    <lineage>
        <taxon>Eukaryota</taxon>
        <taxon>Sar</taxon>
        <taxon>Alveolata</taxon>
        <taxon>Perkinsozoa</taxon>
        <taxon>Perkinsea</taxon>
        <taxon>Perkinsida</taxon>
        <taxon>Perkinsidae</taxon>
        <taxon>Perkinsus</taxon>
    </lineage>
</organism>
<evidence type="ECO:0000256" key="1">
    <source>
        <dbReference type="ARBA" id="ARBA00022801"/>
    </source>
</evidence>
<dbReference type="Pfam" id="PF00176">
    <property type="entry name" value="SNF2-rel_dom"/>
    <property type="match status" value="1"/>
</dbReference>
<feature type="domain" description="Helicase ATP-binding" evidence="3">
    <location>
        <begin position="214"/>
        <end position="383"/>
    </location>
</feature>
<name>A0A7J6TSY8_PEROL</name>
<dbReference type="SUPFAM" id="SSF52540">
    <property type="entry name" value="P-loop containing nucleoside triphosphate hydrolases"/>
    <property type="match status" value="1"/>
</dbReference>
<evidence type="ECO:0000256" key="2">
    <source>
        <dbReference type="SAM" id="MobiDB-lite"/>
    </source>
</evidence>
<dbReference type="InterPro" id="IPR002464">
    <property type="entry name" value="DNA/RNA_helicase_DEAH_CS"/>
</dbReference>
<feature type="compositionally biased region" description="Basic and acidic residues" evidence="2">
    <location>
        <begin position="1"/>
        <end position="24"/>
    </location>
</feature>
<feature type="region of interest" description="Disordered" evidence="2">
    <location>
        <begin position="1"/>
        <end position="110"/>
    </location>
</feature>
<dbReference type="Proteomes" id="UP000553632">
    <property type="component" value="Unassembled WGS sequence"/>
</dbReference>
<protein>
    <recommendedName>
        <fullName evidence="3">Helicase ATP-binding domain-containing protein</fullName>
    </recommendedName>
</protein>
<feature type="compositionally biased region" description="Basic and acidic residues" evidence="2">
    <location>
        <begin position="92"/>
        <end position="110"/>
    </location>
</feature>
<dbReference type="Gene3D" id="3.40.50.10810">
    <property type="entry name" value="Tandem AAA-ATPase domain"/>
    <property type="match status" value="1"/>
</dbReference>
<dbReference type="GO" id="GO:0005524">
    <property type="term" value="F:ATP binding"/>
    <property type="evidence" value="ECO:0007669"/>
    <property type="project" value="InterPro"/>
</dbReference>
<keyword evidence="1" id="KW-0378">Hydrolase</keyword>
<sequence>MTDGTDEKPDSHTDEARTAVDHIEAAAAKADASVSRDALESTPPGDGAGSRITTPTESPSSEESSDTATGENVNEDSPYESGPPSPAASSVEENKRMAEAIHDGLPDDPLDRLLTLTDAYAERIHRAASVGIPLERSPRKRSSSGGSGIDTHQHRGQTREQDEDQMLLQLEQEEDEEKQEVPGKKVMISGRMSQPDTIIGTMRPYQLDGLTWMCQLCVAHVNGILADEMGLGKTLQTISLLTTVTSKGWVHPPHMVVGPKTTLLNWAGEFKKFCPSMRIILLHGTHDERRETIEEYLMDVPQPKSFDVLLTTFDVCRIEKAALRKIRWGYFVMDEAHRIKNDQSSLSQVVRSFTTQRRLLLTGTPLQNNLQELWALLNFLMPSVFTNAKQFD</sequence>
<feature type="non-terminal residue" evidence="4">
    <location>
        <position position="1"/>
    </location>
</feature>
<reference evidence="4 5" key="1">
    <citation type="submission" date="2020-04" db="EMBL/GenBank/DDBJ databases">
        <title>Perkinsus olseni comparative genomics.</title>
        <authorList>
            <person name="Bogema D.R."/>
        </authorList>
    </citation>
    <scope>NUCLEOTIDE SEQUENCE [LARGE SCALE GENOMIC DNA]</scope>
    <source>
        <strain evidence="4 5">ATCC PRA-207</strain>
    </source>
</reference>
<feature type="compositionally biased region" description="Low complexity" evidence="2">
    <location>
        <begin position="25"/>
        <end position="36"/>
    </location>
</feature>
<evidence type="ECO:0000313" key="4">
    <source>
        <dbReference type="EMBL" id="KAF4748489.1"/>
    </source>
</evidence>
<accession>A0A7J6TSY8</accession>